<protein>
    <submittedName>
        <fullName evidence="3">Uncharacterized protein</fullName>
    </submittedName>
</protein>
<proteinExistence type="predicted"/>
<comment type="caution">
    <text evidence="3">The sequence shown here is derived from an EMBL/GenBank/DDBJ whole genome shotgun (WGS) entry which is preliminary data.</text>
</comment>
<keyword evidence="4" id="KW-1185">Reference proteome</keyword>
<name>A0A7Y0L317_9FIRM</name>
<evidence type="ECO:0000256" key="2">
    <source>
        <dbReference type="SAM" id="SignalP"/>
    </source>
</evidence>
<reference evidence="3 4" key="1">
    <citation type="submission" date="2020-04" db="EMBL/GenBank/DDBJ databases">
        <authorList>
            <person name="Zhang R."/>
            <person name="Schippers A."/>
        </authorList>
    </citation>
    <scope>NUCLEOTIDE SEQUENCE [LARGE SCALE GENOMIC DNA]</scope>
    <source>
        <strain evidence="3 4">DSM 109850</strain>
    </source>
</reference>
<organism evidence="3 4">
    <name type="scientific">Sulfobacillus harzensis</name>
    <dbReference type="NCBI Taxonomy" id="2729629"/>
    <lineage>
        <taxon>Bacteria</taxon>
        <taxon>Bacillati</taxon>
        <taxon>Bacillota</taxon>
        <taxon>Clostridia</taxon>
        <taxon>Eubacteriales</taxon>
        <taxon>Clostridiales Family XVII. Incertae Sedis</taxon>
        <taxon>Sulfobacillus</taxon>
    </lineage>
</organism>
<evidence type="ECO:0000313" key="4">
    <source>
        <dbReference type="Proteomes" id="UP000533476"/>
    </source>
</evidence>
<keyword evidence="2" id="KW-0732">Signal</keyword>
<evidence type="ECO:0000313" key="3">
    <source>
        <dbReference type="EMBL" id="NMP22168.1"/>
    </source>
</evidence>
<feature type="compositionally biased region" description="Polar residues" evidence="1">
    <location>
        <begin position="335"/>
        <end position="349"/>
    </location>
</feature>
<gene>
    <name evidence="3" type="ORF">HIJ39_07360</name>
</gene>
<feature type="signal peptide" evidence="2">
    <location>
        <begin position="1"/>
        <end position="22"/>
    </location>
</feature>
<dbReference type="RefSeq" id="WP_169098219.1">
    <property type="nucleotide sequence ID" value="NZ_JABBVZ010000018.1"/>
</dbReference>
<dbReference type="Proteomes" id="UP000533476">
    <property type="component" value="Unassembled WGS sequence"/>
</dbReference>
<feature type="chain" id="PRO_5038480413" evidence="2">
    <location>
        <begin position="23"/>
        <end position="387"/>
    </location>
</feature>
<sequence length="387" mass="41257">MRVRTIALAALPVVLLSGCGWFTPPDTLATTTPSREPLRHTVLVPQVKWYPVSVGDPVLLAEGAQISSVLMGPQNRIYYGTTNPFGNADVLGWINPSTLRNQWVSVPSANPPFPPNSGLNNLSPEESASWGGVSLIVSGSHNVWYRTWGYVGAWSADTGRFVPGGYNVPGPTVTNGTWTASVASNFVGQSHLTLMNVRTRKTSTITLPDNAEPVAVSLTSGSGQAQPTVWLETNQSLLKVRPGTHTLTPVATLPTTDFFVAMGLWGSSVWTVDADGNIARAAEGQLKPIATVNISPLNAVSAPNGGLWMISPHHLALWEPHQRLRTWAEPQSAYTDPATSWPISGSNEPPNWPPSPHLSGGTALSAIVGDGTWIGIGQFVKKTVIDK</sequence>
<accession>A0A7Y0L317</accession>
<dbReference type="AlphaFoldDB" id="A0A7Y0L317"/>
<evidence type="ECO:0000256" key="1">
    <source>
        <dbReference type="SAM" id="MobiDB-lite"/>
    </source>
</evidence>
<dbReference type="EMBL" id="JABBVZ010000018">
    <property type="protein sequence ID" value="NMP22168.1"/>
    <property type="molecule type" value="Genomic_DNA"/>
</dbReference>
<dbReference type="PROSITE" id="PS51257">
    <property type="entry name" value="PROKAR_LIPOPROTEIN"/>
    <property type="match status" value="1"/>
</dbReference>
<feature type="region of interest" description="Disordered" evidence="1">
    <location>
        <begin position="335"/>
        <end position="355"/>
    </location>
</feature>